<dbReference type="OrthoDB" id="3402668at2"/>
<dbReference type="InterPro" id="IPR007278">
    <property type="entry name" value="DUF397"/>
</dbReference>
<sequence>MRDDVWQKSSFSSGEPTSTCVEIAVDTRGRDLLFRESEQSSGPVLVTSRGRLAALLVALRR</sequence>
<keyword evidence="3" id="KW-1185">Reference proteome</keyword>
<dbReference type="STRING" id="910347.SAMN05421773_10142"/>
<dbReference type="Proteomes" id="UP000199207">
    <property type="component" value="Unassembled WGS sequence"/>
</dbReference>
<proteinExistence type="predicted"/>
<accession>A0A1I1DYJ0</accession>
<protein>
    <recommendedName>
        <fullName evidence="1">DUF397 domain-containing protein</fullName>
    </recommendedName>
</protein>
<name>A0A1I1DYJ0_9ACTN</name>
<dbReference type="EMBL" id="FOLM01000001">
    <property type="protein sequence ID" value="SFB80109.1"/>
    <property type="molecule type" value="Genomic_DNA"/>
</dbReference>
<dbReference type="RefSeq" id="WP_093836534.1">
    <property type="nucleotide sequence ID" value="NZ_FOLM01000001.1"/>
</dbReference>
<feature type="domain" description="DUF397" evidence="1">
    <location>
        <begin position="5"/>
        <end position="60"/>
    </location>
</feature>
<dbReference type="Pfam" id="PF04149">
    <property type="entry name" value="DUF397"/>
    <property type="match status" value="1"/>
</dbReference>
<evidence type="ECO:0000259" key="1">
    <source>
        <dbReference type="Pfam" id="PF04149"/>
    </source>
</evidence>
<evidence type="ECO:0000313" key="2">
    <source>
        <dbReference type="EMBL" id="SFB80109.1"/>
    </source>
</evidence>
<evidence type="ECO:0000313" key="3">
    <source>
        <dbReference type="Proteomes" id="UP000199207"/>
    </source>
</evidence>
<reference evidence="2 3" key="1">
    <citation type="submission" date="2016-10" db="EMBL/GenBank/DDBJ databases">
        <authorList>
            <person name="de Groot N.N."/>
        </authorList>
    </citation>
    <scope>NUCLEOTIDE SEQUENCE [LARGE SCALE GENOMIC DNA]</scope>
    <source>
        <strain evidence="2 3">CGMCC 4.5739</strain>
    </source>
</reference>
<organism evidence="2 3">
    <name type="scientific">Streptomyces aidingensis</name>
    <dbReference type="NCBI Taxonomy" id="910347"/>
    <lineage>
        <taxon>Bacteria</taxon>
        <taxon>Bacillati</taxon>
        <taxon>Actinomycetota</taxon>
        <taxon>Actinomycetes</taxon>
        <taxon>Kitasatosporales</taxon>
        <taxon>Streptomycetaceae</taxon>
        <taxon>Streptomyces</taxon>
    </lineage>
</organism>
<dbReference type="AlphaFoldDB" id="A0A1I1DYJ0"/>
<gene>
    <name evidence="2" type="ORF">SAMN05421773_10142</name>
</gene>